<keyword evidence="2" id="KW-0472">Membrane</keyword>
<proteinExistence type="predicted"/>
<reference evidence="5 6" key="1">
    <citation type="submission" date="2020-09" db="EMBL/GenBank/DDBJ databases">
        <title>Pseudoxanthomonas sp. CAU 1598 isolated from sand of Yaerae Beach.</title>
        <authorList>
            <person name="Kim W."/>
        </authorList>
    </citation>
    <scope>NUCLEOTIDE SEQUENCE [LARGE SCALE GENOMIC DNA]</scope>
    <source>
        <strain evidence="5 6">CAU 1598</strain>
    </source>
</reference>
<dbReference type="GO" id="GO:0019867">
    <property type="term" value="C:outer membrane"/>
    <property type="evidence" value="ECO:0007669"/>
    <property type="project" value="InterPro"/>
</dbReference>
<evidence type="ECO:0000256" key="2">
    <source>
        <dbReference type="ARBA" id="ARBA00023136"/>
    </source>
</evidence>
<dbReference type="NCBIfam" id="NF008437">
    <property type="entry name" value="PRK11280.1"/>
    <property type="match status" value="1"/>
</dbReference>
<feature type="chain" id="PRO_5043363470" evidence="3">
    <location>
        <begin position="26"/>
        <end position="190"/>
    </location>
</feature>
<dbReference type="PANTHER" id="PTHR35603:SF2">
    <property type="entry name" value="OUTER MEMBRANE LIPOPROTEIN"/>
    <property type="match status" value="1"/>
</dbReference>
<evidence type="ECO:0000313" key="5">
    <source>
        <dbReference type="EMBL" id="MBD8526074.1"/>
    </source>
</evidence>
<dbReference type="EMBL" id="JACYTR010000016">
    <property type="protein sequence ID" value="MBD8526074.1"/>
    <property type="molecule type" value="Genomic_DNA"/>
</dbReference>
<evidence type="ECO:0000256" key="3">
    <source>
        <dbReference type="SAM" id="SignalP"/>
    </source>
</evidence>
<accession>A0AAW3ZLM8</accession>
<feature type="domain" description="Glycine zipper 2TM" evidence="4">
    <location>
        <begin position="84"/>
        <end position="117"/>
    </location>
</feature>
<gene>
    <name evidence="5" type="ORF">IFO71_10025</name>
</gene>
<comment type="subcellular location">
    <subcellularLocation>
        <location evidence="1">Membrane</location>
    </subcellularLocation>
</comment>
<keyword evidence="3" id="KW-0732">Signal</keyword>
<sequence>MNRSMLTVALIAGLAGVAAAGSVQAEHRDLRGYQAPAYEYAEVLEVDPIITRVQRPVQRDQCWREPVTYREPVRTADTRRYRAPAVLGAIVGGVIGNQFGNGRGRDAATAAGALLGYHAVRDGQRSHQYAGYREVTRYEERCATQTEYFEDERVTGYDVTYRYNGQIYRTVTDFHPGDRLRVQVDVRPAP</sequence>
<dbReference type="PANTHER" id="PTHR35603">
    <property type="match status" value="1"/>
</dbReference>
<dbReference type="InterPro" id="IPR008816">
    <property type="entry name" value="Gly_zipper_2TM_dom"/>
</dbReference>
<name>A0AAW3ZLM8_9GAMM</name>
<dbReference type="AlphaFoldDB" id="A0AAW3ZLM8"/>
<dbReference type="Pfam" id="PF05433">
    <property type="entry name" value="Rick_17kDa_Anti"/>
    <property type="match status" value="1"/>
</dbReference>
<evidence type="ECO:0000259" key="4">
    <source>
        <dbReference type="Pfam" id="PF05433"/>
    </source>
</evidence>
<evidence type="ECO:0000313" key="6">
    <source>
        <dbReference type="Proteomes" id="UP000613768"/>
    </source>
</evidence>
<evidence type="ECO:0000256" key="1">
    <source>
        <dbReference type="ARBA" id="ARBA00004370"/>
    </source>
</evidence>
<dbReference type="RefSeq" id="WP_192029494.1">
    <property type="nucleotide sequence ID" value="NZ_JACYTR010000016.1"/>
</dbReference>
<feature type="signal peptide" evidence="3">
    <location>
        <begin position="1"/>
        <end position="25"/>
    </location>
</feature>
<dbReference type="Proteomes" id="UP000613768">
    <property type="component" value="Unassembled WGS sequence"/>
</dbReference>
<comment type="caution">
    <text evidence="5">The sequence shown here is derived from an EMBL/GenBank/DDBJ whole genome shotgun (WGS) entry which is preliminary data.</text>
</comment>
<protein>
    <submittedName>
        <fullName evidence="5">Glycine zipper 2TM domain-containing protein</fullName>
    </submittedName>
</protein>
<organism evidence="5 6">
    <name type="scientific">Pseudomarimonas arenosa</name>
    <dbReference type="NCBI Taxonomy" id="2774145"/>
    <lineage>
        <taxon>Bacteria</taxon>
        <taxon>Pseudomonadati</taxon>
        <taxon>Pseudomonadota</taxon>
        <taxon>Gammaproteobacteria</taxon>
        <taxon>Lysobacterales</taxon>
        <taxon>Lysobacteraceae</taxon>
        <taxon>Pseudomarimonas</taxon>
    </lineage>
</organism>
<dbReference type="InterPro" id="IPR051407">
    <property type="entry name" value="Bact_OM_lipoprot/Surf_antigen"/>
</dbReference>
<keyword evidence="6" id="KW-1185">Reference proteome</keyword>